<dbReference type="RefSeq" id="WP_097154568.1">
    <property type="nucleotide sequence ID" value="NZ_OBEL01000004.1"/>
</dbReference>
<dbReference type="CDD" id="cd03216">
    <property type="entry name" value="ABC_Carb_Monos_I"/>
    <property type="match status" value="1"/>
</dbReference>
<keyword evidence="5" id="KW-1003">Cell membrane</keyword>
<dbReference type="Proteomes" id="UP000219439">
    <property type="component" value="Unassembled WGS sequence"/>
</dbReference>
<dbReference type="PROSITE" id="PS50893">
    <property type="entry name" value="ABC_TRANSPORTER_2"/>
    <property type="match status" value="2"/>
</dbReference>
<keyword evidence="7" id="KW-0677">Repeat</keyword>
<dbReference type="InterPro" id="IPR027417">
    <property type="entry name" value="P-loop_NTPase"/>
</dbReference>
<dbReference type="InterPro" id="IPR017871">
    <property type="entry name" value="ABC_transporter-like_CS"/>
</dbReference>
<evidence type="ECO:0000256" key="2">
    <source>
        <dbReference type="ARBA" id="ARBA00004533"/>
    </source>
</evidence>
<dbReference type="GO" id="GO:0015749">
    <property type="term" value="P:monosaccharide transmembrane transport"/>
    <property type="evidence" value="ECO:0007669"/>
    <property type="project" value="UniProtKB-ARBA"/>
</dbReference>
<dbReference type="PROSITE" id="PS00211">
    <property type="entry name" value="ABC_TRANSPORTER_1"/>
    <property type="match status" value="1"/>
</dbReference>
<evidence type="ECO:0000256" key="6">
    <source>
        <dbReference type="ARBA" id="ARBA00022597"/>
    </source>
</evidence>
<evidence type="ECO:0000313" key="14">
    <source>
        <dbReference type="Proteomes" id="UP000219439"/>
    </source>
</evidence>
<dbReference type="InterPro" id="IPR003439">
    <property type="entry name" value="ABC_transporter-like_ATP-bd"/>
</dbReference>
<dbReference type="Gene3D" id="3.40.50.300">
    <property type="entry name" value="P-loop containing nucleotide triphosphate hydrolases"/>
    <property type="match status" value="2"/>
</dbReference>
<gene>
    <name evidence="13" type="ORF">SAMN06265368_3298</name>
</gene>
<evidence type="ECO:0000256" key="9">
    <source>
        <dbReference type="ARBA" id="ARBA00022840"/>
    </source>
</evidence>
<dbReference type="PANTHER" id="PTHR43790:SF3">
    <property type="entry name" value="D-ALLOSE IMPORT ATP-BINDING PROTEIN ALSA-RELATED"/>
    <property type="match status" value="1"/>
</dbReference>
<evidence type="ECO:0000256" key="3">
    <source>
        <dbReference type="ARBA" id="ARBA00005417"/>
    </source>
</evidence>
<evidence type="ECO:0000313" key="13">
    <source>
        <dbReference type="EMBL" id="SNZ20195.1"/>
    </source>
</evidence>
<evidence type="ECO:0000256" key="8">
    <source>
        <dbReference type="ARBA" id="ARBA00022741"/>
    </source>
</evidence>
<dbReference type="GO" id="GO:0005524">
    <property type="term" value="F:ATP binding"/>
    <property type="evidence" value="ECO:0007669"/>
    <property type="project" value="UniProtKB-KW"/>
</dbReference>
<protein>
    <submittedName>
        <fullName evidence="13">Ribose ABC transporter ATP-binding protein</fullName>
    </submittedName>
</protein>
<dbReference type="EMBL" id="OBEL01000004">
    <property type="protein sequence ID" value="SNZ20195.1"/>
    <property type="molecule type" value="Genomic_DNA"/>
</dbReference>
<dbReference type="SUPFAM" id="SSF52540">
    <property type="entry name" value="P-loop containing nucleoside triphosphate hydrolases"/>
    <property type="match status" value="2"/>
</dbReference>
<evidence type="ECO:0000256" key="10">
    <source>
        <dbReference type="ARBA" id="ARBA00022967"/>
    </source>
</evidence>
<dbReference type="PANTHER" id="PTHR43790">
    <property type="entry name" value="CARBOHYDRATE TRANSPORT ATP-BINDING PROTEIN MG119-RELATED"/>
    <property type="match status" value="1"/>
</dbReference>
<dbReference type="InterPro" id="IPR003593">
    <property type="entry name" value="AAA+_ATPase"/>
</dbReference>
<organism evidence="13 14">
    <name type="scientific">Cohaesibacter gelatinilyticus</name>
    <dbReference type="NCBI Taxonomy" id="372072"/>
    <lineage>
        <taxon>Bacteria</taxon>
        <taxon>Pseudomonadati</taxon>
        <taxon>Pseudomonadota</taxon>
        <taxon>Alphaproteobacteria</taxon>
        <taxon>Hyphomicrobiales</taxon>
        <taxon>Cohaesibacteraceae</taxon>
    </lineage>
</organism>
<keyword evidence="14" id="KW-1185">Reference proteome</keyword>
<feature type="domain" description="ABC transporter" evidence="12">
    <location>
        <begin position="251"/>
        <end position="495"/>
    </location>
</feature>
<feature type="domain" description="ABC transporter" evidence="12">
    <location>
        <begin position="5"/>
        <end position="241"/>
    </location>
</feature>
<evidence type="ECO:0000256" key="1">
    <source>
        <dbReference type="ARBA" id="ARBA00004202"/>
    </source>
</evidence>
<dbReference type="Pfam" id="PF00005">
    <property type="entry name" value="ABC_tran"/>
    <property type="match status" value="2"/>
</dbReference>
<dbReference type="AlphaFoldDB" id="A0A285PEQ6"/>
<dbReference type="OrthoDB" id="9805029at2"/>
<proteinExistence type="inferred from homology"/>
<evidence type="ECO:0000256" key="7">
    <source>
        <dbReference type="ARBA" id="ARBA00022737"/>
    </source>
</evidence>
<keyword evidence="11" id="KW-0472">Membrane</keyword>
<keyword evidence="4" id="KW-0813">Transport</keyword>
<accession>A0A285PEQ6</accession>
<dbReference type="GO" id="GO:0016887">
    <property type="term" value="F:ATP hydrolysis activity"/>
    <property type="evidence" value="ECO:0007669"/>
    <property type="project" value="InterPro"/>
</dbReference>
<comment type="subcellular location">
    <subcellularLocation>
        <location evidence="2">Cell inner membrane</location>
    </subcellularLocation>
    <subcellularLocation>
        <location evidence="1">Cell membrane</location>
        <topology evidence="1">Peripheral membrane protein</topology>
    </subcellularLocation>
</comment>
<comment type="similarity">
    <text evidence="3">Belongs to the ABC transporter superfamily.</text>
</comment>
<evidence type="ECO:0000256" key="5">
    <source>
        <dbReference type="ARBA" id="ARBA00022475"/>
    </source>
</evidence>
<dbReference type="SMART" id="SM00382">
    <property type="entry name" value="AAA"/>
    <property type="match status" value="2"/>
</dbReference>
<keyword evidence="6" id="KW-0762">Sugar transport</keyword>
<keyword evidence="8" id="KW-0547">Nucleotide-binding</keyword>
<sequence>MTALLELEQVSKSFSTVSVLKQIDFRVDAGRIVALAGENGAGKSTMMKLITGIYPRDEGVMRLGDREVNFSSARQAMDAGIAMIHQELNLLPELSVGENIFLGREPTDAFGRILWSEIESQSRRWLEELKLSIDPKEKLANLSIAQQQMVEIARALSMNADIIIMDEPTDALTDIETTILFEIMDRLRQSGKGLVFISHRLGEIFQICDDIAILRDGQMVHQGPVAEISEDDLIRHMVGRELTDQYPYEALQRGDVRLSVSNLVAHNVKGVSFEAHAGEVLGFAGLVGAGRTELAKAIYGANSVKSGSIEINGKSCRLKSPQDGVKAGIGYVTEDRKHEGLIQMHALSANMSLTGLSRFLNRLGILDKASEREQIEKYIKAFSVKTHGMDAQISQLSGGNQQKVSIAKSLMPRPDILILDEPTRGVDVGARREIYTLINTLKSQGLCILLMSSDMPELLGMSDRILVMSEGKLTGEFSRDEADQESIMRCTVAEHV</sequence>
<evidence type="ECO:0000256" key="4">
    <source>
        <dbReference type="ARBA" id="ARBA00022448"/>
    </source>
</evidence>
<keyword evidence="10" id="KW-1278">Translocase</keyword>
<dbReference type="FunFam" id="3.40.50.300:FF:000127">
    <property type="entry name" value="Ribose import ATP-binding protein RbsA"/>
    <property type="match status" value="1"/>
</dbReference>
<keyword evidence="9 13" id="KW-0067">ATP-binding</keyword>
<reference evidence="13 14" key="1">
    <citation type="submission" date="2017-09" db="EMBL/GenBank/DDBJ databases">
        <authorList>
            <person name="Ehlers B."/>
            <person name="Leendertz F.H."/>
        </authorList>
    </citation>
    <scope>NUCLEOTIDE SEQUENCE [LARGE SCALE GENOMIC DNA]</scope>
    <source>
        <strain evidence="13 14">DSM 18289</strain>
    </source>
</reference>
<name>A0A285PEQ6_9HYPH</name>
<dbReference type="GO" id="GO:0005886">
    <property type="term" value="C:plasma membrane"/>
    <property type="evidence" value="ECO:0007669"/>
    <property type="project" value="UniProtKB-SubCell"/>
</dbReference>
<dbReference type="InterPro" id="IPR050107">
    <property type="entry name" value="ABC_carbohydrate_import_ATPase"/>
</dbReference>
<dbReference type="CDD" id="cd03215">
    <property type="entry name" value="ABC_Carb_Monos_II"/>
    <property type="match status" value="1"/>
</dbReference>
<dbReference type="FunFam" id="3.40.50.300:FF:000126">
    <property type="entry name" value="Galactose/methyl galactoside import ATP-binding protein MglA"/>
    <property type="match status" value="1"/>
</dbReference>
<evidence type="ECO:0000259" key="12">
    <source>
        <dbReference type="PROSITE" id="PS50893"/>
    </source>
</evidence>
<evidence type="ECO:0000256" key="11">
    <source>
        <dbReference type="ARBA" id="ARBA00023136"/>
    </source>
</evidence>